<evidence type="ECO:0008006" key="3">
    <source>
        <dbReference type="Google" id="ProtNLM"/>
    </source>
</evidence>
<evidence type="ECO:0000313" key="1">
    <source>
        <dbReference type="EMBL" id="GMI39019.1"/>
    </source>
</evidence>
<dbReference type="CDD" id="cd06093">
    <property type="entry name" value="PX_domain"/>
    <property type="match status" value="1"/>
</dbReference>
<dbReference type="EMBL" id="BRYB01003578">
    <property type="protein sequence ID" value="GMI39019.1"/>
    <property type="molecule type" value="Genomic_DNA"/>
</dbReference>
<protein>
    <recommendedName>
        <fullName evidence="3">PX domain-containing protein</fullName>
    </recommendedName>
</protein>
<evidence type="ECO:0000313" key="2">
    <source>
        <dbReference type="Proteomes" id="UP001165060"/>
    </source>
</evidence>
<sequence>MTEIVVVFAAVVSASNNLVNALEKTEKPSSQIMRTAVVAQAKAKSELLRVQAEKDKAKGIVRHASMSQHVNRHAPLVQVIGWEDREDGVCEYVVETSFGCGPEGSKPTGGPILTKHRYTDFANLHSLLGRSSGFPVAKRMFHWKSTKDKRAKDLNSWLAQAVADSARVWAKEVKKVGTLKGAGDLFVPSLQEFLGAQDIDQGRLQGM</sequence>
<keyword evidence="2" id="KW-1185">Reference proteome</keyword>
<proteinExistence type="predicted"/>
<gene>
    <name evidence="1" type="ORF">TeGR_g12743</name>
</gene>
<organism evidence="1 2">
    <name type="scientific">Tetraparma gracilis</name>
    <dbReference type="NCBI Taxonomy" id="2962635"/>
    <lineage>
        <taxon>Eukaryota</taxon>
        <taxon>Sar</taxon>
        <taxon>Stramenopiles</taxon>
        <taxon>Ochrophyta</taxon>
        <taxon>Bolidophyceae</taxon>
        <taxon>Parmales</taxon>
        <taxon>Triparmaceae</taxon>
        <taxon>Tetraparma</taxon>
    </lineage>
</organism>
<dbReference type="SUPFAM" id="SSF64268">
    <property type="entry name" value="PX domain"/>
    <property type="match status" value="1"/>
</dbReference>
<comment type="caution">
    <text evidence="1">The sequence shown here is derived from an EMBL/GenBank/DDBJ whole genome shotgun (WGS) entry which is preliminary data.</text>
</comment>
<dbReference type="Proteomes" id="UP001165060">
    <property type="component" value="Unassembled WGS sequence"/>
</dbReference>
<name>A0ABQ6N3D5_9STRA</name>
<dbReference type="InterPro" id="IPR036871">
    <property type="entry name" value="PX_dom_sf"/>
</dbReference>
<accession>A0ABQ6N3D5</accession>
<reference evidence="1 2" key="1">
    <citation type="journal article" date="2023" name="Commun. Biol.">
        <title>Genome analysis of Parmales, the sister group of diatoms, reveals the evolutionary specialization of diatoms from phago-mixotrophs to photoautotrophs.</title>
        <authorList>
            <person name="Ban H."/>
            <person name="Sato S."/>
            <person name="Yoshikawa S."/>
            <person name="Yamada K."/>
            <person name="Nakamura Y."/>
            <person name="Ichinomiya M."/>
            <person name="Sato N."/>
            <person name="Blanc-Mathieu R."/>
            <person name="Endo H."/>
            <person name="Kuwata A."/>
            <person name="Ogata H."/>
        </authorList>
    </citation>
    <scope>NUCLEOTIDE SEQUENCE [LARGE SCALE GENOMIC DNA]</scope>
</reference>